<dbReference type="GO" id="GO:0031460">
    <property type="term" value="P:glycine betaine transport"/>
    <property type="evidence" value="ECO:0007669"/>
    <property type="project" value="TreeGrafter"/>
</dbReference>
<keyword evidence="3 8" id="KW-0812">Transmembrane</keyword>
<dbReference type="PROSITE" id="PS50928">
    <property type="entry name" value="ABC_TM1"/>
    <property type="match status" value="1"/>
</dbReference>
<dbReference type="SUPFAM" id="SSF161098">
    <property type="entry name" value="MetI-like"/>
    <property type="match status" value="1"/>
</dbReference>
<feature type="transmembrane region" description="Helical" evidence="8">
    <location>
        <begin position="51"/>
        <end position="72"/>
    </location>
</feature>
<comment type="subcellular location">
    <subcellularLocation>
        <location evidence="1 8">Cell membrane</location>
        <topology evidence="1 8">Multi-pass membrane protein</topology>
    </subcellularLocation>
</comment>
<dbReference type="InterPro" id="IPR000515">
    <property type="entry name" value="MetI-like"/>
</dbReference>
<dbReference type="Gene3D" id="3.40.190.120">
    <property type="entry name" value="Osmoprotection protein (prox), domain 2"/>
    <property type="match status" value="1"/>
</dbReference>
<comment type="similarity">
    <text evidence="7">In the N-terminal section; belongs to the binding-protein-dependent transport system permease family.</text>
</comment>
<evidence type="ECO:0000256" key="3">
    <source>
        <dbReference type="ARBA" id="ARBA00022692"/>
    </source>
</evidence>
<gene>
    <name evidence="10" type="ORF">DSM3645_02108</name>
</gene>
<protein>
    <submittedName>
        <fullName evidence="10">ABC transporter permease protein</fullName>
    </submittedName>
</protein>
<feature type="transmembrane region" description="Helical" evidence="8">
    <location>
        <begin position="78"/>
        <end position="96"/>
    </location>
</feature>
<keyword evidence="2 8" id="KW-0813">Transport</keyword>
<dbReference type="SUPFAM" id="SSF53850">
    <property type="entry name" value="Periplasmic binding protein-like II"/>
    <property type="match status" value="1"/>
</dbReference>
<dbReference type="InterPro" id="IPR007210">
    <property type="entry name" value="ABC_Gly_betaine_transp_sub-bd"/>
</dbReference>
<comment type="similarity">
    <text evidence="6">In the C-terminal section; belongs to the OsmX family.</text>
</comment>
<evidence type="ECO:0000259" key="9">
    <source>
        <dbReference type="PROSITE" id="PS50928"/>
    </source>
</evidence>
<dbReference type="GO" id="GO:0043190">
    <property type="term" value="C:ATP-binding cassette (ABC) transporter complex"/>
    <property type="evidence" value="ECO:0007669"/>
    <property type="project" value="InterPro"/>
</dbReference>
<dbReference type="OrthoDB" id="9801163at2"/>
<dbReference type="eggNOG" id="COG1174">
    <property type="taxonomic scope" value="Bacteria"/>
</dbReference>
<dbReference type="EMBL" id="AANZ01000014">
    <property type="protein sequence ID" value="EAQ79231.1"/>
    <property type="molecule type" value="Genomic_DNA"/>
</dbReference>
<name>A3ZV85_9BACT</name>
<dbReference type="Gene3D" id="1.10.3720.10">
    <property type="entry name" value="MetI-like"/>
    <property type="match status" value="1"/>
</dbReference>
<dbReference type="Pfam" id="PF00528">
    <property type="entry name" value="BPD_transp_1"/>
    <property type="match status" value="1"/>
</dbReference>
<dbReference type="Gene3D" id="3.40.190.10">
    <property type="entry name" value="Periplasmic binding protein-like II"/>
    <property type="match status" value="1"/>
</dbReference>
<feature type="domain" description="ABC transmembrane type-1" evidence="9">
    <location>
        <begin position="17"/>
        <end position="202"/>
    </location>
</feature>
<dbReference type="CDD" id="cd06261">
    <property type="entry name" value="TM_PBP2"/>
    <property type="match status" value="1"/>
</dbReference>
<feature type="transmembrane region" description="Helical" evidence="8">
    <location>
        <begin position="212"/>
        <end position="232"/>
    </location>
</feature>
<evidence type="ECO:0000256" key="4">
    <source>
        <dbReference type="ARBA" id="ARBA00022989"/>
    </source>
</evidence>
<dbReference type="STRING" id="314230.DSM3645_02108"/>
<dbReference type="InterPro" id="IPR035906">
    <property type="entry name" value="MetI-like_sf"/>
</dbReference>
<accession>A3ZV85</accession>
<feature type="transmembrane region" description="Helical" evidence="8">
    <location>
        <begin position="177"/>
        <end position="200"/>
    </location>
</feature>
<sequence>MPISEILEQLQFLPQRLAGHIFLSFMALLIGGAISLPLGVWCSRRKRAEQVALTVASIIQTIPSLALLAAMVFAWGKIGWFPALVALVLYSLLPMLRNTITGIQSVDPACLEAAQGLGMSDRQRLRLVELPLAAPTIVAGIRTAAVWVVGAATIAQPVGATSLGNYIFAGLQTLNPVALGVGCFFSAALALSIDALLGTLENAVQSRSRKMGLGAALGIVTIILSPFLISLLPLGKTSYTTLGARDPASASQFDDRTYVIGGKGFTEQRILALAIQAELEQVGRKVELKEGIGSAVIFRALETGQIDCYVDYSGTLWANVLGRDEFVSAPEMLIDLATELKADHQVYSLGTLGFRNDYVFVMKREKAAELGIKTLDDLAKHADKLNAVTDIEFWERPEWARVRDVYQFDFPQKQSMDATLMYGAIANDKADVLVAFRTDGRIAANNLVEIADPARALPPYDAILLASKRLVEDPVAVDQLIKLVNSISTDEMREANRAVDTDGTPVSAAAKRIMPKK</sequence>
<dbReference type="PANTHER" id="PTHR30177:SF4">
    <property type="entry name" value="OSMOPROTECTANT IMPORT PERMEASE PROTEIN OSMW"/>
    <property type="match status" value="1"/>
</dbReference>
<evidence type="ECO:0000256" key="7">
    <source>
        <dbReference type="ARBA" id="ARBA00035652"/>
    </source>
</evidence>
<evidence type="ECO:0000256" key="1">
    <source>
        <dbReference type="ARBA" id="ARBA00004651"/>
    </source>
</evidence>
<keyword evidence="4 8" id="KW-1133">Transmembrane helix</keyword>
<comment type="similarity">
    <text evidence="8">Belongs to the binding-protein-dependent transport system permease family.</text>
</comment>
<comment type="caution">
    <text evidence="10">The sequence shown here is derived from an EMBL/GenBank/DDBJ whole genome shotgun (WGS) entry which is preliminary data.</text>
</comment>
<dbReference type="InterPro" id="IPR051204">
    <property type="entry name" value="ABC_transp_perm/SBD"/>
</dbReference>
<feature type="transmembrane region" description="Helical" evidence="8">
    <location>
        <begin position="20"/>
        <end position="39"/>
    </location>
</feature>
<proteinExistence type="inferred from homology"/>
<evidence type="ECO:0000256" key="5">
    <source>
        <dbReference type="ARBA" id="ARBA00023136"/>
    </source>
</evidence>
<evidence type="ECO:0000256" key="2">
    <source>
        <dbReference type="ARBA" id="ARBA00022448"/>
    </source>
</evidence>
<dbReference type="FunFam" id="1.10.3720.10:FF:000001">
    <property type="entry name" value="Glycine betaine ABC transporter, permease"/>
    <property type="match status" value="1"/>
</dbReference>
<dbReference type="PANTHER" id="PTHR30177">
    <property type="entry name" value="GLYCINE BETAINE/L-PROLINE TRANSPORT SYSTEM PERMEASE PROTEIN PROW"/>
    <property type="match status" value="1"/>
</dbReference>
<dbReference type="Pfam" id="PF04069">
    <property type="entry name" value="OpuAC"/>
    <property type="match status" value="1"/>
</dbReference>
<evidence type="ECO:0000256" key="8">
    <source>
        <dbReference type="RuleBase" id="RU363032"/>
    </source>
</evidence>
<feature type="transmembrane region" description="Helical" evidence="8">
    <location>
        <begin position="132"/>
        <end position="157"/>
    </location>
</feature>
<evidence type="ECO:0000313" key="10">
    <source>
        <dbReference type="EMBL" id="EAQ79231.1"/>
    </source>
</evidence>
<organism evidence="10 11">
    <name type="scientific">Blastopirellula marina DSM 3645</name>
    <dbReference type="NCBI Taxonomy" id="314230"/>
    <lineage>
        <taxon>Bacteria</taxon>
        <taxon>Pseudomonadati</taxon>
        <taxon>Planctomycetota</taxon>
        <taxon>Planctomycetia</taxon>
        <taxon>Pirellulales</taxon>
        <taxon>Pirellulaceae</taxon>
        <taxon>Blastopirellula</taxon>
    </lineage>
</organism>
<dbReference type="GO" id="GO:0022857">
    <property type="term" value="F:transmembrane transporter activity"/>
    <property type="evidence" value="ECO:0007669"/>
    <property type="project" value="InterPro"/>
</dbReference>
<reference evidence="10 11" key="1">
    <citation type="submission" date="2006-02" db="EMBL/GenBank/DDBJ databases">
        <authorList>
            <person name="Amann R."/>
            <person name="Ferriera S."/>
            <person name="Johnson J."/>
            <person name="Kravitz S."/>
            <person name="Halpern A."/>
            <person name="Remington K."/>
            <person name="Beeson K."/>
            <person name="Tran B."/>
            <person name="Rogers Y.-H."/>
            <person name="Friedman R."/>
            <person name="Venter J.C."/>
        </authorList>
    </citation>
    <scope>NUCLEOTIDE SEQUENCE [LARGE SCALE GENOMIC DNA]</scope>
    <source>
        <strain evidence="10 11">DSM 3645</strain>
    </source>
</reference>
<dbReference type="AlphaFoldDB" id="A3ZV85"/>
<evidence type="ECO:0000256" key="6">
    <source>
        <dbReference type="ARBA" id="ARBA00035642"/>
    </source>
</evidence>
<evidence type="ECO:0000313" key="11">
    <source>
        <dbReference type="Proteomes" id="UP000004358"/>
    </source>
</evidence>
<keyword evidence="5 8" id="KW-0472">Membrane</keyword>
<dbReference type="eggNOG" id="COG1732">
    <property type="taxonomic scope" value="Bacteria"/>
</dbReference>
<dbReference type="RefSeq" id="WP_002654016.1">
    <property type="nucleotide sequence ID" value="NZ_CH672377.1"/>
</dbReference>
<dbReference type="Proteomes" id="UP000004358">
    <property type="component" value="Unassembled WGS sequence"/>
</dbReference>
<dbReference type="HOGENOM" id="CLU_038355_0_0_0"/>